<accession>A0AAD9NGZ4</accession>
<name>A0AAD9NGZ4_RIDPI</name>
<dbReference type="EMBL" id="JAODUO010001167">
    <property type="protein sequence ID" value="KAK2169942.1"/>
    <property type="molecule type" value="Genomic_DNA"/>
</dbReference>
<dbReference type="AlphaFoldDB" id="A0AAD9NGZ4"/>
<sequence>MTMCHVTTINPHCSQQSFDIGFSLSLHPGGLINESNDAEVVFLKTSRAPGPCMLFGAELRLLAFERLGRAKVSPVGERVLNSPEMNFSSLSTQASW</sequence>
<organism evidence="1 2">
    <name type="scientific">Ridgeia piscesae</name>
    <name type="common">Tubeworm</name>
    <dbReference type="NCBI Taxonomy" id="27915"/>
    <lineage>
        <taxon>Eukaryota</taxon>
        <taxon>Metazoa</taxon>
        <taxon>Spiralia</taxon>
        <taxon>Lophotrochozoa</taxon>
        <taxon>Annelida</taxon>
        <taxon>Polychaeta</taxon>
        <taxon>Sedentaria</taxon>
        <taxon>Canalipalpata</taxon>
        <taxon>Sabellida</taxon>
        <taxon>Siboglinidae</taxon>
        <taxon>Ridgeia</taxon>
    </lineage>
</organism>
<evidence type="ECO:0000313" key="2">
    <source>
        <dbReference type="Proteomes" id="UP001209878"/>
    </source>
</evidence>
<keyword evidence="2" id="KW-1185">Reference proteome</keyword>
<comment type="caution">
    <text evidence="1">The sequence shown here is derived from an EMBL/GenBank/DDBJ whole genome shotgun (WGS) entry which is preliminary data.</text>
</comment>
<protein>
    <submittedName>
        <fullName evidence="1">Uncharacterized protein</fullName>
    </submittedName>
</protein>
<proteinExistence type="predicted"/>
<dbReference type="Proteomes" id="UP001209878">
    <property type="component" value="Unassembled WGS sequence"/>
</dbReference>
<reference evidence="1" key="1">
    <citation type="journal article" date="2023" name="Mol. Biol. Evol.">
        <title>Third-Generation Sequencing Reveals the Adaptive Role of the Epigenome in Three Deep-Sea Polychaetes.</title>
        <authorList>
            <person name="Perez M."/>
            <person name="Aroh O."/>
            <person name="Sun Y."/>
            <person name="Lan Y."/>
            <person name="Juniper S.K."/>
            <person name="Young C.R."/>
            <person name="Angers B."/>
            <person name="Qian P.Y."/>
        </authorList>
    </citation>
    <scope>NUCLEOTIDE SEQUENCE</scope>
    <source>
        <strain evidence="1">R07B-5</strain>
    </source>
</reference>
<gene>
    <name evidence="1" type="ORF">NP493_1169g00026</name>
</gene>
<evidence type="ECO:0000313" key="1">
    <source>
        <dbReference type="EMBL" id="KAK2169942.1"/>
    </source>
</evidence>